<name>A0ABW4L202_9MICO</name>
<dbReference type="PANTHER" id="PTHR43649:SF29">
    <property type="entry name" value="OSMOPROTECTIVE COMPOUNDS-BINDING PROTEIN GGTB"/>
    <property type="match status" value="1"/>
</dbReference>
<evidence type="ECO:0000256" key="3">
    <source>
        <dbReference type="SAM" id="SignalP"/>
    </source>
</evidence>
<proteinExistence type="inferred from homology"/>
<feature type="chain" id="PRO_5047383762" evidence="3">
    <location>
        <begin position="25"/>
        <end position="459"/>
    </location>
</feature>
<dbReference type="Gene3D" id="3.40.190.10">
    <property type="entry name" value="Periplasmic binding protein-like II"/>
    <property type="match status" value="2"/>
</dbReference>
<dbReference type="InterPro" id="IPR050490">
    <property type="entry name" value="Bact_solute-bd_prot1"/>
</dbReference>
<sequence length="459" mass="49029">MSRTIRRRTTAGIAGVAALTLTLAACGGAGDLNGGGGGGGGDDAGGDADCSEFEEYGTFEGETVTLFTSIREVEADQLQDSFAQFEECTGITVEHNGSGEFEQQVVVQAESGNAPDLAAFPQPGLLQRMANDGHLVEAPAEVETNVDEGWTEDWKSYGTVDGTFYAAPLMSNVKSFVWYSPSDFEENGYEVPETWDELMDLTQQIADDHGSDSVKPWCAGIESGGATGWPATDWIEDMVLRTGGGDVYDQWVSHEIPFNDPQVVEAVDMAGDILKNEDYVNGGIGDSRSIATTSFNDGGLPILDGNCFLHRQASFYEAQWPEGTDVGPDGDVYAFYLPSVNADETPVLVAGEFVGAFNDNEATQAVQRFLSSDTWANTRVEIGGVISANLGVDPELASSDVLRQSIEILQDPNAVARFDGSDMMPSEVGAGSFWSGMVDWINGSDTESVLDGIENSWPN</sequence>
<evidence type="ECO:0000313" key="5">
    <source>
        <dbReference type="Proteomes" id="UP001597277"/>
    </source>
</evidence>
<dbReference type="InterPro" id="IPR006059">
    <property type="entry name" value="SBP"/>
</dbReference>
<dbReference type="Proteomes" id="UP001597277">
    <property type="component" value="Unassembled WGS sequence"/>
</dbReference>
<keyword evidence="2" id="KW-0813">Transport</keyword>
<dbReference type="PANTHER" id="PTHR43649">
    <property type="entry name" value="ARABINOSE-BINDING PROTEIN-RELATED"/>
    <property type="match status" value="1"/>
</dbReference>
<keyword evidence="5" id="KW-1185">Reference proteome</keyword>
<comment type="caution">
    <text evidence="4">The sequence shown here is derived from an EMBL/GenBank/DDBJ whole genome shotgun (WGS) entry which is preliminary data.</text>
</comment>
<evidence type="ECO:0000256" key="2">
    <source>
        <dbReference type="ARBA" id="ARBA00022448"/>
    </source>
</evidence>
<dbReference type="SUPFAM" id="SSF53850">
    <property type="entry name" value="Periplasmic binding protein-like II"/>
    <property type="match status" value="1"/>
</dbReference>
<feature type="signal peptide" evidence="3">
    <location>
        <begin position="1"/>
        <end position="24"/>
    </location>
</feature>
<dbReference type="EMBL" id="JBHUEE010000003">
    <property type="protein sequence ID" value="MFD1717576.1"/>
    <property type="molecule type" value="Genomic_DNA"/>
</dbReference>
<reference evidence="5" key="1">
    <citation type="journal article" date="2019" name="Int. J. Syst. Evol. Microbiol.">
        <title>The Global Catalogue of Microorganisms (GCM) 10K type strain sequencing project: providing services to taxonomists for standard genome sequencing and annotation.</title>
        <authorList>
            <consortium name="The Broad Institute Genomics Platform"/>
            <consortium name="The Broad Institute Genome Sequencing Center for Infectious Disease"/>
            <person name="Wu L."/>
            <person name="Ma J."/>
        </authorList>
    </citation>
    <scope>NUCLEOTIDE SEQUENCE [LARGE SCALE GENOMIC DNA]</scope>
    <source>
        <strain evidence="5">JCM 17130</strain>
    </source>
</reference>
<organism evidence="4 5">
    <name type="scientific">Georgenia deserti</name>
    <dbReference type="NCBI Taxonomy" id="2093781"/>
    <lineage>
        <taxon>Bacteria</taxon>
        <taxon>Bacillati</taxon>
        <taxon>Actinomycetota</taxon>
        <taxon>Actinomycetes</taxon>
        <taxon>Micrococcales</taxon>
        <taxon>Bogoriellaceae</taxon>
        <taxon>Georgenia</taxon>
    </lineage>
</organism>
<evidence type="ECO:0000256" key="1">
    <source>
        <dbReference type="ARBA" id="ARBA00008520"/>
    </source>
</evidence>
<accession>A0ABW4L202</accession>
<dbReference type="PROSITE" id="PS51257">
    <property type="entry name" value="PROKAR_LIPOPROTEIN"/>
    <property type="match status" value="1"/>
</dbReference>
<dbReference type="RefSeq" id="WP_388004144.1">
    <property type="nucleotide sequence ID" value="NZ_JBHUEE010000003.1"/>
</dbReference>
<evidence type="ECO:0000313" key="4">
    <source>
        <dbReference type="EMBL" id="MFD1717576.1"/>
    </source>
</evidence>
<protein>
    <submittedName>
        <fullName evidence="4">ABC transporter substrate-binding protein</fullName>
    </submittedName>
</protein>
<comment type="similarity">
    <text evidence="1">Belongs to the bacterial solute-binding protein 1 family.</text>
</comment>
<gene>
    <name evidence="4" type="ORF">ACFSE6_07015</name>
</gene>
<dbReference type="Pfam" id="PF01547">
    <property type="entry name" value="SBP_bac_1"/>
    <property type="match status" value="1"/>
</dbReference>
<keyword evidence="3" id="KW-0732">Signal</keyword>